<proteinExistence type="predicted"/>
<comment type="caution">
    <text evidence="3">The sequence shown here is derived from an EMBL/GenBank/DDBJ whole genome shotgun (WGS) entry which is preliminary data.</text>
</comment>
<feature type="chain" id="PRO_5038843195" description="PASTA domain-containing protein" evidence="2">
    <location>
        <begin position="22"/>
        <end position="134"/>
    </location>
</feature>
<feature type="signal peptide" evidence="2">
    <location>
        <begin position="1"/>
        <end position="21"/>
    </location>
</feature>
<dbReference type="PROSITE" id="PS51257">
    <property type="entry name" value="PROKAR_LIPOPROTEIN"/>
    <property type="match status" value="1"/>
</dbReference>
<organism evidence="3 4">
    <name type="scientific">Nocardioides glacieisoli</name>
    <dbReference type="NCBI Taxonomy" id="1168730"/>
    <lineage>
        <taxon>Bacteria</taxon>
        <taxon>Bacillati</taxon>
        <taxon>Actinomycetota</taxon>
        <taxon>Actinomycetes</taxon>
        <taxon>Propionibacteriales</taxon>
        <taxon>Nocardioidaceae</taxon>
        <taxon>Nocardioides</taxon>
    </lineage>
</organism>
<dbReference type="Proteomes" id="UP000291838">
    <property type="component" value="Unassembled WGS sequence"/>
</dbReference>
<keyword evidence="4" id="KW-1185">Reference proteome</keyword>
<sequence length="134" mass="13812">MTGVRTWLVAATLGLALTGCADDPAANPSVETAEESPVPQPTPSEPVPGADSPAVIASIDDLASRLGVETGTVEVGAVQEVTWTDGSKGCAKKGVLYTQSLIEGLRITLRVDGTTYEYHSGGSGPPFLCERPTQ</sequence>
<evidence type="ECO:0000313" key="3">
    <source>
        <dbReference type="EMBL" id="RYB88592.1"/>
    </source>
</evidence>
<evidence type="ECO:0000256" key="2">
    <source>
        <dbReference type="SAM" id="SignalP"/>
    </source>
</evidence>
<gene>
    <name evidence="3" type="ORF">EUA06_20085</name>
</gene>
<name>A0A4V1RJF4_9ACTN</name>
<evidence type="ECO:0000313" key="4">
    <source>
        <dbReference type="Proteomes" id="UP000291838"/>
    </source>
</evidence>
<reference evidence="3 4" key="1">
    <citation type="submission" date="2019-01" db="EMBL/GenBank/DDBJ databases">
        <title>Novel species of Nocardioides.</title>
        <authorList>
            <person name="Liu Q."/>
            <person name="Xin Y.-H."/>
        </authorList>
    </citation>
    <scope>NUCLEOTIDE SEQUENCE [LARGE SCALE GENOMIC DNA]</scope>
    <source>
        <strain evidence="3 4">HLT3-15</strain>
    </source>
</reference>
<accession>A0A4V1RJF4</accession>
<dbReference type="AlphaFoldDB" id="A0A4V1RJF4"/>
<evidence type="ECO:0000256" key="1">
    <source>
        <dbReference type="SAM" id="MobiDB-lite"/>
    </source>
</evidence>
<dbReference type="RefSeq" id="WP_129479116.1">
    <property type="nucleotide sequence ID" value="NZ_SDWS01000012.1"/>
</dbReference>
<keyword evidence="2" id="KW-0732">Signal</keyword>
<protein>
    <recommendedName>
        <fullName evidence="5">PASTA domain-containing protein</fullName>
    </recommendedName>
</protein>
<dbReference type="OrthoDB" id="5801841at2"/>
<feature type="region of interest" description="Disordered" evidence="1">
    <location>
        <begin position="23"/>
        <end position="53"/>
    </location>
</feature>
<evidence type="ECO:0008006" key="5">
    <source>
        <dbReference type="Google" id="ProtNLM"/>
    </source>
</evidence>
<dbReference type="EMBL" id="SDWS01000012">
    <property type="protein sequence ID" value="RYB88592.1"/>
    <property type="molecule type" value="Genomic_DNA"/>
</dbReference>